<dbReference type="InterPro" id="IPR054289">
    <property type="entry name" value="DUF7025"/>
</dbReference>
<accession>A0AAW0R0V7</accession>
<dbReference type="GO" id="GO:0016887">
    <property type="term" value="F:ATP hydrolysis activity"/>
    <property type="evidence" value="ECO:0007669"/>
    <property type="project" value="InterPro"/>
</dbReference>
<dbReference type="InterPro" id="IPR027417">
    <property type="entry name" value="P-loop_NTPase"/>
</dbReference>
<dbReference type="Pfam" id="PF00004">
    <property type="entry name" value="AAA"/>
    <property type="match status" value="1"/>
</dbReference>
<name>A0AAW0R0V7_9PEZI</name>
<evidence type="ECO:0000256" key="1">
    <source>
        <dbReference type="SAM" id="MobiDB-lite"/>
    </source>
</evidence>
<dbReference type="SUPFAM" id="SSF52540">
    <property type="entry name" value="P-loop containing nucleoside triphosphate hydrolases"/>
    <property type="match status" value="1"/>
</dbReference>
<protein>
    <submittedName>
        <fullName evidence="3">P-loop containing nucleoside triphosphate hydrolase protein</fullName>
    </submittedName>
</protein>
<keyword evidence="3" id="KW-0378">Hydrolase</keyword>
<evidence type="ECO:0000313" key="3">
    <source>
        <dbReference type="EMBL" id="KAK8120842.1"/>
    </source>
</evidence>
<dbReference type="InterPro" id="IPR003593">
    <property type="entry name" value="AAA+_ATPase"/>
</dbReference>
<organism evidence="3 4">
    <name type="scientific">Apiospora kogelbergensis</name>
    <dbReference type="NCBI Taxonomy" id="1337665"/>
    <lineage>
        <taxon>Eukaryota</taxon>
        <taxon>Fungi</taxon>
        <taxon>Dikarya</taxon>
        <taxon>Ascomycota</taxon>
        <taxon>Pezizomycotina</taxon>
        <taxon>Sordariomycetes</taxon>
        <taxon>Xylariomycetidae</taxon>
        <taxon>Amphisphaeriales</taxon>
        <taxon>Apiosporaceae</taxon>
        <taxon>Apiospora</taxon>
    </lineage>
</organism>
<dbReference type="InterPro" id="IPR003959">
    <property type="entry name" value="ATPase_AAA_core"/>
</dbReference>
<dbReference type="AlphaFoldDB" id="A0AAW0R0V7"/>
<dbReference type="Gene3D" id="3.40.50.300">
    <property type="entry name" value="P-loop containing nucleotide triphosphate hydrolases"/>
    <property type="match status" value="1"/>
</dbReference>
<dbReference type="Proteomes" id="UP001392437">
    <property type="component" value="Unassembled WGS sequence"/>
</dbReference>
<dbReference type="EMBL" id="JAQQWP010000004">
    <property type="protein sequence ID" value="KAK8120842.1"/>
    <property type="molecule type" value="Genomic_DNA"/>
</dbReference>
<dbReference type="PANTHER" id="PTHR46411">
    <property type="entry name" value="FAMILY ATPASE, PUTATIVE-RELATED"/>
    <property type="match status" value="1"/>
</dbReference>
<sequence length="635" mass="72502">MHHQIADGSHADSELKCAIKTWHTREDGKGHKSRVAAEATDYHSGDDSRNHALVVEREFDRKGRLVSTHLTVNSHHILKALRDSVGSYPTVPSDFKEPFTMPSPFQMLYHHWEDIDVYKTCLCDEEDDARMHLSLFFEFMEAEMGNSKRSIEQQFACGRCEFENSWLLFKPGFPIVTLFNSHPWLLRVIKTAYHENHRDGKWLQVHGAYAGHDGKSIGDMEHIMKIYQKENFGQGHPEDITKLPVYPRRYYSEDGALEQRLRTRGKNWMSLSSSISVQNYDGPAEYLKEVPPDFFDPRQSSYWQVWCSYAEKGRVVFDLASYLEDNYGMGESTPKDESMLDMAECPPYVFGYSCGRKTWCRYLVSNVREATWGTDPMSNLELPTNQKMLVQALVSSHDFANHDRDRAEQKGKGLVILLHGPPGSGKTLTAECAAELSRKALLSCSMSELNKHDSPWYFEQRLARVLQLATTWKAVVLLDEADVFLEARQDGSSAHQARNALVAVFLRHLEYFSGIVFLTTNRIHVFDTAMKSRVHLALGYQTPGKAARRAIWSHIIHRLPKEQVDARLGDELDRLASEDLNGREIANMLATASTFARSKAEPLQFKHIDTVMAVRRDFEMVLGSDKRDGDHASFT</sequence>
<dbReference type="Pfam" id="PF22942">
    <property type="entry name" value="DUF7025"/>
    <property type="match status" value="1"/>
</dbReference>
<feature type="domain" description="AAA+ ATPase" evidence="2">
    <location>
        <begin position="412"/>
        <end position="544"/>
    </location>
</feature>
<dbReference type="CDD" id="cd19481">
    <property type="entry name" value="RecA-like_protease"/>
    <property type="match status" value="1"/>
</dbReference>
<comment type="caution">
    <text evidence="3">The sequence shown here is derived from an EMBL/GenBank/DDBJ whole genome shotgun (WGS) entry which is preliminary data.</text>
</comment>
<evidence type="ECO:0000259" key="2">
    <source>
        <dbReference type="SMART" id="SM00382"/>
    </source>
</evidence>
<feature type="region of interest" description="Disordered" evidence="1">
    <location>
        <begin position="28"/>
        <end position="47"/>
    </location>
</feature>
<gene>
    <name evidence="3" type="ORF">PG999_004962</name>
</gene>
<reference evidence="3 4" key="1">
    <citation type="submission" date="2023-01" db="EMBL/GenBank/DDBJ databases">
        <title>Analysis of 21 Apiospora genomes using comparative genomics revels a genus with tremendous synthesis potential of carbohydrate active enzymes and secondary metabolites.</title>
        <authorList>
            <person name="Sorensen T."/>
        </authorList>
    </citation>
    <scope>NUCLEOTIDE SEQUENCE [LARGE SCALE GENOMIC DNA]</scope>
    <source>
        <strain evidence="3 4">CBS 117206</strain>
    </source>
</reference>
<dbReference type="GO" id="GO:0005524">
    <property type="term" value="F:ATP binding"/>
    <property type="evidence" value="ECO:0007669"/>
    <property type="project" value="InterPro"/>
</dbReference>
<proteinExistence type="predicted"/>
<dbReference type="SMART" id="SM00382">
    <property type="entry name" value="AAA"/>
    <property type="match status" value="1"/>
</dbReference>
<dbReference type="PANTHER" id="PTHR46411:SF3">
    <property type="entry name" value="AAA+ ATPASE DOMAIN-CONTAINING PROTEIN"/>
    <property type="match status" value="1"/>
</dbReference>
<evidence type="ECO:0000313" key="4">
    <source>
        <dbReference type="Proteomes" id="UP001392437"/>
    </source>
</evidence>
<keyword evidence="4" id="KW-1185">Reference proteome</keyword>